<evidence type="ECO:0000256" key="1">
    <source>
        <dbReference type="ARBA" id="ARBA00022679"/>
    </source>
</evidence>
<evidence type="ECO:0000256" key="2">
    <source>
        <dbReference type="ARBA" id="ARBA00022695"/>
    </source>
</evidence>
<dbReference type="Gene3D" id="3.90.550.10">
    <property type="entry name" value="Spore Coat Polysaccharide Biosynthesis Protein SpsA, Chain A"/>
    <property type="match status" value="1"/>
</dbReference>
<dbReference type="InterPro" id="IPR029044">
    <property type="entry name" value="Nucleotide-diphossugar_trans"/>
</dbReference>
<evidence type="ECO:0000256" key="3">
    <source>
        <dbReference type="ARBA" id="ARBA00022842"/>
    </source>
</evidence>
<dbReference type="Pfam" id="PF12804">
    <property type="entry name" value="NTP_transf_3"/>
    <property type="match status" value="1"/>
</dbReference>
<organism evidence="5 6">
    <name type="scientific">Parasedimentitalea maritima</name>
    <dbReference type="NCBI Taxonomy" id="2578117"/>
    <lineage>
        <taxon>Bacteria</taxon>
        <taxon>Pseudomonadati</taxon>
        <taxon>Pseudomonadota</taxon>
        <taxon>Alphaproteobacteria</taxon>
        <taxon>Rhodobacterales</taxon>
        <taxon>Paracoccaceae</taxon>
        <taxon>Parasedimentitalea</taxon>
    </lineage>
</organism>
<keyword evidence="1 5" id="KW-0808">Transferase</keyword>
<keyword evidence="2" id="KW-0548">Nucleotidyltransferase</keyword>
<proteinExistence type="predicted"/>
<evidence type="ECO:0000259" key="4">
    <source>
        <dbReference type="Pfam" id="PF12804"/>
    </source>
</evidence>
<keyword evidence="3" id="KW-0460">Magnesium</keyword>
<dbReference type="EMBL" id="WSFO01000003">
    <property type="protein sequence ID" value="KAE9631160.1"/>
    <property type="molecule type" value="Genomic_DNA"/>
</dbReference>
<gene>
    <name evidence="5" type="ORF">GP644_06340</name>
</gene>
<dbReference type="SUPFAM" id="SSF53448">
    <property type="entry name" value="Nucleotide-diphospho-sugar transferases"/>
    <property type="match status" value="1"/>
</dbReference>
<dbReference type="InterPro" id="IPR025877">
    <property type="entry name" value="MobA-like_NTP_Trfase"/>
</dbReference>
<dbReference type="PANTHER" id="PTHR43584:SF8">
    <property type="entry name" value="N-ACETYLMURAMATE ALPHA-1-PHOSPHATE URIDYLYLTRANSFERASE"/>
    <property type="match status" value="1"/>
</dbReference>
<name>A0A6A4RCL5_9RHOB</name>
<evidence type="ECO:0000313" key="6">
    <source>
        <dbReference type="Proteomes" id="UP000441586"/>
    </source>
</evidence>
<sequence length="222" mass="24296">MLFAAGFGTRMKSLTKDCPKPLIKVAGKPLIDYALELACEIEPKHIVANLHYHAEQLRTHLAPKGVEFSLETPNILDTGGGLRQALSKLGDDLVFTMNSDVIWTGPNPLKLALEAWDPKRMDALLVCVPLDRAVGRKGAGDFTADASGRISRGGDLVYGGVQIIKTSGLHQIQEKAFSLNVLWNQIHDVDRLFALEYPGHWCDVGYPEGIELAETLLKSPNV</sequence>
<reference evidence="5 6" key="1">
    <citation type="submission" date="2019-12" db="EMBL/GenBank/DDBJ databases">
        <authorList>
            <person name="Zhang Y.-J."/>
        </authorList>
    </citation>
    <scope>NUCLEOTIDE SEQUENCE [LARGE SCALE GENOMIC DNA]</scope>
    <source>
        <strain evidence="5 6">H18S-6</strain>
    </source>
</reference>
<evidence type="ECO:0000313" key="5">
    <source>
        <dbReference type="EMBL" id="KAE9631160.1"/>
    </source>
</evidence>
<feature type="domain" description="MobA-like NTP transferase" evidence="4">
    <location>
        <begin position="3"/>
        <end position="125"/>
    </location>
</feature>
<protein>
    <submittedName>
        <fullName evidence="5">NTP transferase domain-containing protein</fullName>
    </submittedName>
</protein>
<dbReference type="InterPro" id="IPR050065">
    <property type="entry name" value="GlmU-like"/>
</dbReference>
<dbReference type="CDD" id="cd06422">
    <property type="entry name" value="NTP_transferase_like_1"/>
    <property type="match status" value="1"/>
</dbReference>
<comment type="caution">
    <text evidence="5">The sequence shown here is derived from an EMBL/GenBank/DDBJ whole genome shotgun (WGS) entry which is preliminary data.</text>
</comment>
<dbReference type="AlphaFoldDB" id="A0A6A4RCL5"/>
<dbReference type="PANTHER" id="PTHR43584">
    <property type="entry name" value="NUCLEOTIDYL TRANSFERASE"/>
    <property type="match status" value="1"/>
</dbReference>
<dbReference type="GO" id="GO:0016779">
    <property type="term" value="F:nucleotidyltransferase activity"/>
    <property type="evidence" value="ECO:0007669"/>
    <property type="project" value="UniProtKB-KW"/>
</dbReference>
<accession>A0A6A4RCL5</accession>
<dbReference type="Proteomes" id="UP000441586">
    <property type="component" value="Unassembled WGS sequence"/>
</dbReference>